<proteinExistence type="predicted"/>
<reference evidence="2 3" key="1">
    <citation type="submission" date="2019-07" db="EMBL/GenBank/DDBJ databases">
        <title>Finished genome of Venturia effusa.</title>
        <authorList>
            <person name="Young C.A."/>
            <person name="Cox M.P."/>
            <person name="Ganley A.R.D."/>
            <person name="David W.J."/>
        </authorList>
    </citation>
    <scope>NUCLEOTIDE SEQUENCE [LARGE SCALE GENOMIC DNA]</scope>
    <source>
        <strain evidence="3">albino</strain>
    </source>
</reference>
<keyword evidence="3" id="KW-1185">Reference proteome</keyword>
<feature type="region of interest" description="Disordered" evidence="1">
    <location>
        <begin position="60"/>
        <end position="110"/>
    </location>
</feature>
<evidence type="ECO:0000256" key="1">
    <source>
        <dbReference type="SAM" id="MobiDB-lite"/>
    </source>
</evidence>
<dbReference type="EMBL" id="CP042204">
    <property type="protein sequence ID" value="QDS78202.1"/>
    <property type="molecule type" value="Genomic_DNA"/>
</dbReference>
<dbReference type="Proteomes" id="UP000316270">
    <property type="component" value="Chromosome 20"/>
</dbReference>
<accession>A0A517LRD0</accession>
<dbReference type="AlphaFoldDB" id="A0A517LRD0"/>
<evidence type="ECO:0000313" key="3">
    <source>
        <dbReference type="Proteomes" id="UP000316270"/>
    </source>
</evidence>
<protein>
    <submittedName>
        <fullName evidence="2">Uncharacterized protein</fullName>
    </submittedName>
</protein>
<feature type="compositionally biased region" description="Basic and acidic residues" evidence="1">
    <location>
        <begin position="95"/>
        <end position="110"/>
    </location>
</feature>
<name>A0A517LRD0_9PEZI</name>
<evidence type="ECO:0000313" key="2">
    <source>
        <dbReference type="EMBL" id="QDS78202.1"/>
    </source>
</evidence>
<organism evidence="2 3">
    <name type="scientific">Venturia effusa</name>
    <dbReference type="NCBI Taxonomy" id="50376"/>
    <lineage>
        <taxon>Eukaryota</taxon>
        <taxon>Fungi</taxon>
        <taxon>Dikarya</taxon>
        <taxon>Ascomycota</taxon>
        <taxon>Pezizomycotina</taxon>
        <taxon>Dothideomycetes</taxon>
        <taxon>Pleosporomycetidae</taxon>
        <taxon>Venturiales</taxon>
        <taxon>Venturiaceae</taxon>
        <taxon>Venturia</taxon>
    </lineage>
</organism>
<gene>
    <name evidence="2" type="ORF">FKW77_000548</name>
</gene>
<sequence length="110" mass="11994">MKEETRRRIRIGAAVEAGLRGRELAEMAKEDPKWSMQAEDAAKQAEKTKTRVAGTVIDTMVAGPSRANPGKITRSPPPKKAATSKLNPRPNTDAEAARRAREGDLKDLDT</sequence>